<proteinExistence type="predicted"/>
<comment type="caution">
    <text evidence="1">The sequence shown here is derived from an EMBL/GenBank/DDBJ whole genome shotgun (WGS) entry which is preliminary data.</text>
</comment>
<accession>A0ACC0EWW9</accession>
<evidence type="ECO:0000313" key="1">
    <source>
        <dbReference type="EMBL" id="KAI7962158.1"/>
    </source>
</evidence>
<dbReference type="Proteomes" id="UP001060170">
    <property type="component" value="Chromosome 1"/>
</dbReference>
<reference evidence="1 2" key="3">
    <citation type="journal article" date="2022" name="Microbiol. Spectr.">
        <title>Folding features and dynamics of 3D genome architecture in plant fungal pathogens.</title>
        <authorList>
            <person name="Xia C."/>
        </authorList>
    </citation>
    <scope>NUCLEOTIDE SEQUENCE [LARGE SCALE GENOMIC DNA]</scope>
    <source>
        <strain evidence="1 2">93-210</strain>
    </source>
</reference>
<dbReference type="EMBL" id="CM045865">
    <property type="protein sequence ID" value="KAI7962158.1"/>
    <property type="molecule type" value="Genomic_DNA"/>
</dbReference>
<name>A0ACC0EWW9_9BASI</name>
<sequence>MIESDFLDQEPSHETHRVKFSWESVRERRAAGESDGVKHLITVRSQYKPPMITTSPVLLTSHAMLLSNFGTKYSINDSKTHDHVCSSLQSIRNEVTVGSQSYTRDEKVID</sequence>
<gene>
    <name evidence="1" type="ORF">MJO28_000252</name>
</gene>
<reference evidence="2" key="1">
    <citation type="journal article" date="2018" name="BMC Genomics">
        <title>Genomic insights into host adaptation between the wheat stripe rust pathogen (Puccinia striiformis f. sp. tritici) and the barley stripe rust pathogen (Puccinia striiformis f. sp. hordei).</title>
        <authorList>
            <person name="Xia C."/>
            <person name="Wang M."/>
            <person name="Yin C."/>
            <person name="Cornejo O.E."/>
            <person name="Hulbert S.H."/>
            <person name="Chen X."/>
        </authorList>
    </citation>
    <scope>NUCLEOTIDE SEQUENCE [LARGE SCALE GENOMIC DNA]</scope>
    <source>
        <strain evidence="2">93-210</strain>
    </source>
</reference>
<protein>
    <submittedName>
        <fullName evidence="1">Uncharacterized protein</fullName>
    </submittedName>
</protein>
<reference evidence="2" key="2">
    <citation type="journal article" date="2018" name="Mol. Plant Microbe Interact.">
        <title>Genome sequence resources for the wheat stripe rust pathogen (Puccinia striiformis f. sp. tritici) and the barley stripe rust pathogen (Puccinia striiformis f. sp. hordei).</title>
        <authorList>
            <person name="Xia C."/>
            <person name="Wang M."/>
            <person name="Yin C."/>
            <person name="Cornejo O.E."/>
            <person name="Hulbert S.H."/>
            <person name="Chen X."/>
        </authorList>
    </citation>
    <scope>NUCLEOTIDE SEQUENCE [LARGE SCALE GENOMIC DNA]</scope>
    <source>
        <strain evidence="2">93-210</strain>
    </source>
</reference>
<evidence type="ECO:0000313" key="2">
    <source>
        <dbReference type="Proteomes" id="UP001060170"/>
    </source>
</evidence>
<organism evidence="1 2">
    <name type="scientific">Puccinia striiformis f. sp. tritici</name>
    <dbReference type="NCBI Taxonomy" id="168172"/>
    <lineage>
        <taxon>Eukaryota</taxon>
        <taxon>Fungi</taxon>
        <taxon>Dikarya</taxon>
        <taxon>Basidiomycota</taxon>
        <taxon>Pucciniomycotina</taxon>
        <taxon>Pucciniomycetes</taxon>
        <taxon>Pucciniales</taxon>
        <taxon>Pucciniaceae</taxon>
        <taxon>Puccinia</taxon>
    </lineage>
</organism>
<keyword evidence="2" id="KW-1185">Reference proteome</keyword>